<keyword evidence="5 7" id="KW-1133">Transmembrane helix</keyword>
<comment type="caution">
    <text evidence="10">The sequence shown here is derived from an EMBL/GenBank/DDBJ whole genome shotgun (WGS) entry which is preliminary data.</text>
</comment>
<dbReference type="SUPFAM" id="SSF50182">
    <property type="entry name" value="Sm-like ribonucleoproteins"/>
    <property type="match status" value="1"/>
</dbReference>
<evidence type="ECO:0000313" key="11">
    <source>
        <dbReference type="Proteomes" id="UP000824056"/>
    </source>
</evidence>
<sequence length="298" mass="33245">MKIFLAQTLELENTLEFETIEAFFKHYFTWDYWGKKLPLVGNFAGRVLLAIIVYIIASKVIHKLCKIIVLSMRKVNADTGVIQFVSSLVKMSLYFLLIVTIATSFGVKESSIAALLASAGVAVGLALQGGLSNLAGGVIILILKPFMVGDYIIENTDKQEGTVVKIDLFYTTLSTVDNRRITIPNGTLTNSSIVNVTAQDKRKLDIKIQVSYKTDLKAAKGILEALLHEDPCVMSQEEMQVFVDELAADGITLGMRAWVKTEDYWPTRWRLNERLKNTLEEAGIEIPYPQLDVHIKGE</sequence>
<dbReference type="PANTHER" id="PTHR30221:SF8">
    <property type="entry name" value="SMALL-CONDUCTANCE MECHANOSENSITIVE CHANNEL"/>
    <property type="match status" value="1"/>
</dbReference>
<dbReference type="PROSITE" id="PS01246">
    <property type="entry name" value="UPF0003"/>
    <property type="match status" value="1"/>
</dbReference>
<feature type="transmembrane region" description="Helical" evidence="7">
    <location>
        <begin position="112"/>
        <end position="143"/>
    </location>
</feature>
<evidence type="ECO:0000256" key="1">
    <source>
        <dbReference type="ARBA" id="ARBA00004651"/>
    </source>
</evidence>
<comment type="subcellular location">
    <subcellularLocation>
        <location evidence="1">Cell membrane</location>
        <topology evidence="1">Multi-pass membrane protein</topology>
    </subcellularLocation>
</comment>
<dbReference type="AlphaFoldDB" id="A0A9D2FRD9"/>
<comment type="similarity">
    <text evidence="2">Belongs to the MscS (TC 1.A.23) family.</text>
</comment>
<dbReference type="SUPFAM" id="SSF82689">
    <property type="entry name" value="Mechanosensitive channel protein MscS (YggB), C-terminal domain"/>
    <property type="match status" value="1"/>
</dbReference>
<keyword evidence="3" id="KW-1003">Cell membrane</keyword>
<dbReference type="Gene3D" id="2.30.30.60">
    <property type="match status" value="1"/>
</dbReference>
<dbReference type="EMBL" id="DXBG01000123">
    <property type="protein sequence ID" value="HIZ65266.1"/>
    <property type="molecule type" value="Genomic_DNA"/>
</dbReference>
<evidence type="ECO:0000256" key="4">
    <source>
        <dbReference type="ARBA" id="ARBA00022692"/>
    </source>
</evidence>
<reference evidence="10" key="1">
    <citation type="journal article" date="2021" name="PeerJ">
        <title>Extensive microbial diversity within the chicken gut microbiome revealed by metagenomics and culture.</title>
        <authorList>
            <person name="Gilroy R."/>
            <person name="Ravi A."/>
            <person name="Getino M."/>
            <person name="Pursley I."/>
            <person name="Horton D.L."/>
            <person name="Alikhan N.F."/>
            <person name="Baker D."/>
            <person name="Gharbi K."/>
            <person name="Hall N."/>
            <person name="Watson M."/>
            <person name="Adriaenssens E.M."/>
            <person name="Foster-Nyarko E."/>
            <person name="Jarju S."/>
            <person name="Secka A."/>
            <person name="Antonio M."/>
            <person name="Oren A."/>
            <person name="Chaudhuri R.R."/>
            <person name="La Ragione R."/>
            <person name="Hildebrand F."/>
            <person name="Pallen M.J."/>
        </authorList>
    </citation>
    <scope>NUCLEOTIDE SEQUENCE</scope>
    <source>
        <strain evidence="10">1068</strain>
    </source>
</reference>
<dbReference type="InterPro" id="IPR023408">
    <property type="entry name" value="MscS_beta-dom_sf"/>
</dbReference>
<dbReference type="SUPFAM" id="SSF82861">
    <property type="entry name" value="Mechanosensitive channel protein MscS (YggB), transmembrane region"/>
    <property type="match status" value="1"/>
</dbReference>
<dbReference type="InterPro" id="IPR006685">
    <property type="entry name" value="MscS_channel_2nd"/>
</dbReference>
<accession>A0A9D2FRD9</accession>
<dbReference type="InterPro" id="IPR010920">
    <property type="entry name" value="LSM_dom_sf"/>
</dbReference>
<feature type="domain" description="Mechanosensitive ion channel MscS" evidence="8">
    <location>
        <begin position="131"/>
        <end position="197"/>
    </location>
</feature>
<protein>
    <submittedName>
        <fullName evidence="10">Mechanosensitive ion channel family protein</fullName>
    </submittedName>
</protein>
<dbReference type="Pfam" id="PF21082">
    <property type="entry name" value="MS_channel_3rd"/>
    <property type="match status" value="1"/>
</dbReference>
<dbReference type="InterPro" id="IPR006686">
    <property type="entry name" value="MscS_channel_CS"/>
</dbReference>
<evidence type="ECO:0000259" key="9">
    <source>
        <dbReference type="Pfam" id="PF21082"/>
    </source>
</evidence>
<evidence type="ECO:0000256" key="7">
    <source>
        <dbReference type="SAM" id="Phobius"/>
    </source>
</evidence>
<feature type="domain" description="Mechanosensitive ion channel MscS C-terminal" evidence="9">
    <location>
        <begin position="205"/>
        <end position="286"/>
    </location>
</feature>
<proteinExistence type="inferred from homology"/>
<evidence type="ECO:0000256" key="2">
    <source>
        <dbReference type="ARBA" id="ARBA00008017"/>
    </source>
</evidence>
<dbReference type="Proteomes" id="UP000824056">
    <property type="component" value="Unassembled WGS sequence"/>
</dbReference>
<dbReference type="InterPro" id="IPR011014">
    <property type="entry name" value="MscS_channel_TM-2"/>
</dbReference>
<feature type="transmembrane region" description="Helical" evidence="7">
    <location>
        <begin position="43"/>
        <end position="61"/>
    </location>
</feature>
<keyword evidence="4 7" id="KW-0812">Transmembrane</keyword>
<feature type="transmembrane region" description="Helical" evidence="7">
    <location>
        <begin position="81"/>
        <end position="106"/>
    </location>
</feature>
<dbReference type="InterPro" id="IPR011066">
    <property type="entry name" value="MscS_channel_C_sf"/>
</dbReference>
<dbReference type="GO" id="GO:0008381">
    <property type="term" value="F:mechanosensitive monoatomic ion channel activity"/>
    <property type="evidence" value="ECO:0007669"/>
    <property type="project" value="InterPro"/>
</dbReference>
<evidence type="ECO:0000256" key="5">
    <source>
        <dbReference type="ARBA" id="ARBA00022989"/>
    </source>
</evidence>
<dbReference type="Pfam" id="PF00924">
    <property type="entry name" value="MS_channel_2nd"/>
    <property type="match status" value="1"/>
</dbReference>
<reference evidence="10" key="2">
    <citation type="submission" date="2021-04" db="EMBL/GenBank/DDBJ databases">
        <authorList>
            <person name="Gilroy R."/>
        </authorList>
    </citation>
    <scope>NUCLEOTIDE SEQUENCE</scope>
    <source>
        <strain evidence="10">1068</strain>
    </source>
</reference>
<dbReference type="GO" id="GO:0005886">
    <property type="term" value="C:plasma membrane"/>
    <property type="evidence" value="ECO:0007669"/>
    <property type="project" value="UniProtKB-SubCell"/>
</dbReference>
<dbReference type="Gene3D" id="3.30.70.100">
    <property type="match status" value="1"/>
</dbReference>
<dbReference type="InterPro" id="IPR049278">
    <property type="entry name" value="MS_channel_C"/>
</dbReference>
<evidence type="ECO:0000256" key="3">
    <source>
        <dbReference type="ARBA" id="ARBA00022475"/>
    </source>
</evidence>
<keyword evidence="6 7" id="KW-0472">Membrane</keyword>
<evidence type="ECO:0000259" key="8">
    <source>
        <dbReference type="Pfam" id="PF00924"/>
    </source>
</evidence>
<dbReference type="InterPro" id="IPR045275">
    <property type="entry name" value="MscS_archaea/bacteria_type"/>
</dbReference>
<evidence type="ECO:0000313" key="10">
    <source>
        <dbReference type="EMBL" id="HIZ65266.1"/>
    </source>
</evidence>
<organism evidence="10 11">
    <name type="scientific">Candidatus Blautia pullicola</name>
    <dbReference type="NCBI Taxonomy" id="2838498"/>
    <lineage>
        <taxon>Bacteria</taxon>
        <taxon>Bacillati</taxon>
        <taxon>Bacillota</taxon>
        <taxon>Clostridia</taxon>
        <taxon>Lachnospirales</taxon>
        <taxon>Lachnospiraceae</taxon>
        <taxon>Blautia</taxon>
    </lineage>
</organism>
<gene>
    <name evidence="10" type="ORF">H9809_05095</name>
</gene>
<dbReference type="Gene3D" id="1.10.287.1260">
    <property type="match status" value="1"/>
</dbReference>
<dbReference type="PANTHER" id="PTHR30221">
    <property type="entry name" value="SMALL-CONDUCTANCE MECHANOSENSITIVE CHANNEL"/>
    <property type="match status" value="1"/>
</dbReference>
<evidence type="ECO:0000256" key="6">
    <source>
        <dbReference type="ARBA" id="ARBA00023136"/>
    </source>
</evidence>
<name>A0A9D2FRD9_9FIRM</name>